<proteinExistence type="predicted"/>
<keyword evidence="2" id="KW-1185">Reference proteome</keyword>
<protein>
    <recommendedName>
        <fullName evidence="3">Pyridoxamine 5'-phosphate oxidase putative domain-containing protein</fullName>
    </recommendedName>
</protein>
<organism evidence="1 2">
    <name type="scientific">Hericium alpestre</name>
    <dbReference type="NCBI Taxonomy" id="135208"/>
    <lineage>
        <taxon>Eukaryota</taxon>
        <taxon>Fungi</taxon>
        <taxon>Dikarya</taxon>
        <taxon>Basidiomycota</taxon>
        <taxon>Agaricomycotina</taxon>
        <taxon>Agaricomycetes</taxon>
        <taxon>Russulales</taxon>
        <taxon>Hericiaceae</taxon>
        <taxon>Hericium</taxon>
    </lineage>
</organism>
<dbReference type="AlphaFoldDB" id="A0A4Y9ZWB4"/>
<dbReference type="Proteomes" id="UP000298061">
    <property type="component" value="Unassembled WGS sequence"/>
</dbReference>
<dbReference type="EMBL" id="SFCI01000821">
    <property type="protein sequence ID" value="TFY77799.1"/>
    <property type="molecule type" value="Genomic_DNA"/>
</dbReference>
<gene>
    <name evidence="1" type="ORF">EWM64_g6218</name>
</gene>
<feature type="non-terminal residue" evidence="1">
    <location>
        <position position="432"/>
    </location>
</feature>
<dbReference type="PANTHER" id="PTHR42815:SF2">
    <property type="entry name" value="FAD-BINDING, PUTATIVE (AFU_ORTHOLOGUE AFUA_6G07600)-RELATED"/>
    <property type="match status" value="1"/>
</dbReference>
<comment type="caution">
    <text evidence="1">The sequence shown here is derived from an EMBL/GenBank/DDBJ whole genome shotgun (WGS) entry which is preliminary data.</text>
</comment>
<name>A0A4Y9ZWB4_9AGAM</name>
<evidence type="ECO:0000313" key="1">
    <source>
        <dbReference type="EMBL" id="TFY77799.1"/>
    </source>
</evidence>
<dbReference type="InterPro" id="IPR012349">
    <property type="entry name" value="Split_barrel_FMN-bd"/>
</dbReference>
<dbReference type="PANTHER" id="PTHR42815">
    <property type="entry name" value="FAD-BINDING, PUTATIVE (AFU_ORTHOLOGUE AFUA_6G07600)-RELATED"/>
    <property type="match status" value="1"/>
</dbReference>
<reference evidence="1 2" key="1">
    <citation type="submission" date="2019-02" db="EMBL/GenBank/DDBJ databases">
        <title>Genome sequencing of the rare red list fungi Hericium alpestre (H. flagellum).</title>
        <authorList>
            <person name="Buettner E."/>
            <person name="Kellner H."/>
        </authorList>
    </citation>
    <scope>NUCLEOTIDE SEQUENCE [LARGE SCALE GENOMIC DNA]</scope>
    <source>
        <strain evidence="1 2">DSM 108284</strain>
    </source>
</reference>
<evidence type="ECO:0008006" key="3">
    <source>
        <dbReference type="Google" id="ProtNLM"/>
    </source>
</evidence>
<dbReference type="OrthoDB" id="436496at2759"/>
<dbReference type="Gene3D" id="2.30.110.10">
    <property type="entry name" value="Electron Transport, Fmn-binding Protein, Chain A"/>
    <property type="match status" value="1"/>
</dbReference>
<sequence>MDGIQGWHPGERAIQKKLDFDGPMSMAWTWIDPSMPEEHRIFHSRNLYFLPLSSLDAEGRPWGSILAAKDGKPGFIRSPTETTLDVSFRTWEGDPWAENYETWRSHADEKFLVAGIGIELGTRRRNKLAGWVSQVKQVGQNDYFAKLHVNQAIGNCPKYINIRELVPYPETRSEVVYRNLHVGEQDRLPDELIQFILDADTVYLSSSYDAKPEHAAKFPSHMGMNQRGGRPGFVRVSPSDGRTIILPDFSGNRLLSSLGNIEYTPRAGLTLIEYTSGSVLYLTGTATTLVGDAALALMPRQKMLTAITVTGYAFVHDALPVRQRPETTPIRSPYSPPIKLLREEMGEAGRLFDQESTTVLLRRIEILSPTLATFEWEVDGEKPLAIQPGQAAILDFSDFLGKPGYQHMAPLAPSSVNDDRIRTWTVSDAASP</sequence>
<evidence type="ECO:0000313" key="2">
    <source>
        <dbReference type="Proteomes" id="UP000298061"/>
    </source>
</evidence>
<accession>A0A4Y9ZWB4</accession>
<dbReference type="STRING" id="135208.A0A4Y9ZWB4"/>